<dbReference type="InterPro" id="IPR011990">
    <property type="entry name" value="TPR-like_helical_dom_sf"/>
</dbReference>
<dbReference type="PANTHER" id="PTHR48104:SF30">
    <property type="entry name" value="METACASPASE-1"/>
    <property type="match status" value="1"/>
</dbReference>
<dbReference type="GO" id="GO:0005737">
    <property type="term" value="C:cytoplasm"/>
    <property type="evidence" value="ECO:0007669"/>
    <property type="project" value="TreeGrafter"/>
</dbReference>
<evidence type="ECO:0000259" key="2">
    <source>
        <dbReference type="Pfam" id="PF00656"/>
    </source>
</evidence>
<dbReference type="Gene3D" id="1.25.40.10">
    <property type="entry name" value="Tetratricopeptide repeat domain"/>
    <property type="match status" value="1"/>
</dbReference>
<feature type="domain" description="Peptidase C14 caspase" evidence="2">
    <location>
        <begin position="672"/>
        <end position="903"/>
    </location>
</feature>
<comment type="caution">
    <text evidence="3">The sequence shown here is derived from an EMBL/GenBank/DDBJ whole genome shotgun (WGS) entry which is preliminary data.</text>
</comment>
<dbReference type="SUPFAM" id="SSF52129">
    <property type="entry name" value="Caspase-like"/>
    <property type="match status" value="1"/>
</dbReference>
<evidence type="ECO:0000313" key="3">
    <source>
        <dbReference type="EMBL" id="HJA85847.1"/>
    </source>
</evidence>
<organism evidence="3 4">
    <name type="scientific">Candidatus Bacteroides avicola</name>
    <dbReference type="NCBI Taxonomy" id="2838468"/>
    <lineage>
        <taxon>Bacteria</taxon>
        <taxon>Pseudomonadati</taxon>
        <taxon>Bacteroidota</taxon>
        <taxon>Bacteroidia</taxon>
        <taxon>Bacteroidales</taxon>
        <taxon>Bacteroidaceae</taxon>
        <taxon>Bacteroides</taxon>
    </lineage>
</organism>
<dbReference type="EMBL" id="DWZI01000036">
    <property type="protein sequence ID" value="HJA85847.1"/>
    <property type="molecule type" value="Genomic_DNA"/>
</dbReference>
<dbReference type="Pfam" id="PF00656">
    <property type="entry name" value="Peptidase_C14"/>
    <property type="match status" value="1"/>
</dbReference>
<sequence>MKRRFTLTIVMMLLVVCGKALAQDAASASQHANQQYVLYESERDKGGTPDVMYGYLLESYREYLKVLSAPDNESYLTGTKNRLRSIYPCLLDAAIYYSNQRDAAKGLDFAAAYIELPQLQIFQSELLPRASNYSSVVYFAAVAAYGQQKFSQAIDLFNEYLRTGDKTQEKDCYVYLNLIYMSQKNYAEQERVLEEAIAKYPVSLDFLYNLVNVHIATNDMPKLLSAIDRILQVDPNNQQVLPIKARIMEMQGKNEEALEIYKRLYALSPNSFELLTGLARANFNVATEIVNSGLKIANDAEYALIRQRASGYLLEAKDLFLKILEKEPTSKKYMQGLAGVYQYMDMKPEYEVLSKIIADGASYETFSSRLLAYNEAMKKMPAAAATENEPVPVPLEPAQLVIRVDSFMDGNNNKVIDAGESFAVEFTIENRGKGDAYNIRLRFSEQQGYDEYFDGPRELDGGNILAGASKTYTFRYLVKKEMPTALAKINIYAFEANGFDADPAELVVNTQEYAMPRLRVADHQFFAADGSSITLGKNGRLTLALQNYGAKTARNVKLNFKLPRNVFTTDMPEMVVDSIAPGEVATLDYGFLVNKRFDGDSIAVMVTVTEDTHSSYLNEAYKVKLGEYLTASSAIKIQGNVTPRKVVAKDYHLTFDSELLEDIPVGAVNPHRYALVIGNEDYSMTGANAEINVPYAVNDALVFREYCVRTFGVPDSQIRLVPNATAGMMHEQLDWLMNMASADPEAELIFYYSGHGNNDEATKEPYLLPVDITGKNIRLGISLADLYKRLSSYPIKGAYVFLDACFSGGYKSNAPLIAQKGVRVVPRMGVPQGHTLSFSSSSGDQTSSVYHDKKQGYYTYFLIKAIKDAGGNITMKQLFEKTNADVKQATALIGKMQEPQYMVSPTWTEWADIQLMTPADSGSAGATDGQQTVAE</sequence>
<keyword evidence="1" id="KW-0732">Signal</keyword>
<reference evidence="3" key="1">
    <citation type="journal article" date="2021" name="PeerJ">
        <title>Extensive microbial diversity within the chicken gut microbiome revealed by metagenomics and culture.</title>
        <authorList>
            <person name="Gilroy R."/>
            <person name="Ravi A."/>
            <person name="Getino M."/>
            <person name="Pursley I."/>
            <person name="Horton D.L."/>
            <person name="Alikhan N.F."/>
            <person name="Baker D."/>
            <person name="Gharbi K."/>
            <person name="Hall N."/>
            <person name="Watson M."/>
            <person name="Adriaenssens E.M."/>
            <person name="Foster-Nyarko E."/>
            <person name="Jarju S."/>
            <person name="Secka A."/>
            <person name="Antonio M."/>
            <person name="Oren A."/>
            <person name="Chaudhuri R.R."/>
            <person name="La Ragione R."/>
            <person name="Hildebrand F."/>
            <person name="Pallen M.J."/>
        </authorList>
    </citation>
    <scope>NUCLEOTIDE SEQUENCE</scope>
    <source>
        <strain evidence="3">ChiHjej12B11-9795</strain>
    </source>
</reference>
<dbReference type="Proteomes" id="UP000823862">
    <property type="component" value="Unassembled WGS sequence"/>
</dbReference>
<dbReference type="SUPFAM" id="SSF48452">
    <property type="entry name" value="TPR-like"/>
    <property type="match status" value="1"/>
</dbReference>
<name>A0A9D2KUX9_9BACE</name>
<feature type="signal peptide" evidence="1">
    <location>
        <begin position="1"/>
        <end position="22"/>
    </location>
</feature>
<evidence type="ECO:0000313" key="4">
    <source>
        <dbReference type="Proteomes" id="UP000823862"/>
    </source>
</evidence>
<dbReference type="GO" id="GO:0006508">
    <property type="term" value="P:proteolysis"/>
    <property type="evidence" value="ECO:0007669"/>
    <property type="project" value="InterPro"/>
</dbReference>
<reference evidence="3" key="2">
    <citation type="submission" date="2021-04" db="EMBL/GenBank/DDBJ databases">
        <authorList>
            <person name="Gilroy R."/>
        </authorList>
    </citation>
    <scope>NUCLEOTIDE SEQUENCE</scope>
    <source>
        <strain evidence="3">ChiHjej12B11-9795</strain>
    </source>
</reference>
<gene>
    <name evidence="3" type="ORF">H9950_06605</name>
</gene>
<proteinExistence type="predicted"/>
<dbReference type="AlphaFoldDB" id="A0A9D2KUX9"/>
<protein>
    <submittedName>
        <fullName evidence="3">Caspase family protein</fullName>
    </submittedName>
</protein>
<dbReference type="GO" id="GO:0004197">
    <property type="term" value="F:cysteine-type endopeptidase activity"/>
    <property type="evidence" value="ECO:0007669"/>
    <property type="project" value="InterPro"/>
</dbReference>
<dbReference type="Gene3D" id="3.40.50.1460">
    <property type="match status" value="1"/>
</dbReference>
<evidence type="ECO:0000256" key="1">
    <source>
        <dbReference type="SAM" id="SignalP"/>
    </source>
</evidence>
<dbReference type="InterPro" id="IPR050452">
    <property type="entry name" value="Metacaspase"/>
</dbReference>
<dbReference type="InterPro" id="IPR011600">
    <property type="entry name" value="Pept_C14_caspase"/>
</dbReference>
<dbReference type="PANTHER" id="PTHR48104">
    <property type="entry name" value="METACASPASE-4"/>
    <property type="match status" value="1"/>
</dbReference>
<accession>A0A9D2KUX9</accession>
<dbReference type="InterPro" id="IPR029030">
    <property type="entry name" value="Caspase-like_dom_sf"/>
</dbReference>
<feature type="chain" id="PRO_5039631148" evidence="1">
    <location>
        <begin position="23"/>
        <end position="935"/>
    </location>
</feature>